<protein>
    <submittedName>
        <fullName evidence="6">Uncharacterized protein</fullName>
    </submittedName>
</protein>
<dbReference type="GO" id="GO:0002115">
    <property type="term" value="P:store-operated calcium entry"/>
    <property type="evidence" value="ECO:0007669"/>
    <property type="project" value="TreeGrafter"/>
</dbReference>
<dbReference type="InterPro" id="IPR012446">
    <property type="entry name" value="CRAC_channel"/>
</dbReference>
<dbReference type="PANTHER" id="PTHR31501">
    <property type="entry name" value="CALCIUM RELEASE-ACTIVATED CALCIUM CHANNEL PROTEIN 1"/>
    <property type="match status" value="1"/>
</dbReference>
<proteinExistence type="inferred from homology"/>
<keyword evidence="4" id="KW-1133">Transmembrane helix</keyword>
<evidence type="ECO:0000256" key="5">
    <source>
        <dbReference type="ARBA" id="ARBA00023136"/>
    </source>
</evidence>
<evidence type="ECO:0000256" key="4">
    <source>
        <dbReference type="ARBA" id="ARBA00022989"/>
    </source>
</evidence>
<dbReference type="PANTHER" id="PTHR31501:SF7">
    <property type="entry name" value="CALCIUM RELEASE-ACTIVATED CALCIUM CHANNEL PROTEIN 1"/>
    <property type="match status" value="1"/>
</dbReference>
<comment type="subcellular location">
    <subcellularLocation>
        <location evidence="1">Membrane</location>
        <topology evidence="1">Multi-pass membrane protein</topology>
    </subcellularLocation>
</comment>
<evidence type="ECO:0000313" key="6">
    <source>
        <dbReference type="EMBL" id="CAD7232295.1"/>
    </source>
</evidence>
<dbReference type="OrthoDB" id="2129491at2759"/>
<comment type="similarity">
    <text evidence="2">Belongs to the Orai family.</text>
</comment>
<dbReference type="GO" id="GO:0016020">
    <property type="term" value="C:membrane"/>
    <property type="evidence" value="ECO:0007669"/>
    <property type="project" value="UniProtKB-SubCell"/>
</dbReference>
<dbReference type="GO" id="GO:0015279">
    <property type="term" value="F:store-operated calcium channel activity"/>
    <property type="evidence" value="ECO:0007669"/>
    <property type="project" value="TreeGrafter"/>
</dbReference>
<evidence type="ECO:0000256" key="1">
    <source>
        <dbReference type="ARBA" id="ARBA00004141"/>
    </source>
</evidence>
<keyword evidence="3" id="KW-0812">Transmembrane</keyword>
<dbReference type="InterPro" id="IPR038350">
    <property type="entry name" value="Orai_sf"/>
</dbReference>
<organism evidence="6">
    <name type="scientific">Cyprideis torosa</name>
    <dbReference type="NCBI Taxonomy" id="163714"/>
    <lineage>
        <taxon>Eukaryota</taxon>
        <taxon>Metazoa</taxon>
        <taxon>Ecdysozoa</taxon>
        <taxon>Arthropoda</taxon>
        <taxon>Crustacea</taxon>
        <taxon>Oligostraca</taxon>
        <taxon>Ostracoda</taxon>
        <taxon>Podocopa</taxon>
        <taxon>Podocopida</taxon>
        <taxon>Cytherocopina</taxon>
        <taxon>Cytheroidea</taxon>
        <taxon>Cytherideidae</taxon>
        <taxon>Cyprideis</taxon>
    </lineage>
</organism>
<evidence type="ECO:0000256" key="2">
    <source>
        <dbReference type="ARBA" id="ARBA00008062"/>
    </source>
</evidence>
<dbReference type="EMBL" id="OB664476">
    <property type="protein sequence ID" value="CAD7232295.1"/>
    <property type="molecule type" value="Genomic_DNA"/>
</dbReference>
<dbReference type="Gene3D" id="1.20.140.140">
    <property type="entry name" value="Calcium release-activated calcium channel protein Orai"/>
    <property type="match status" value="1"/>
</dbReference>
<evidence type="ECO:0000256" key="3">
    <source>
        <dbReference type="ARBA" id="ARBA00022692"/>
    </source>
</evidence>
<dbReference type="AlphaFoldDB" id="A0A7R8WIF6"/>
<name>A0A7R8WIF6_9CRUS</name>
<accession>A0A7R8WIF6</accession>
<reference evidence="6" key="1">
    <citation type="submission" date="2020-11" db="EMBL/GenBank/DDBJ databases">
        <authorList>
            <person name="Tran Van P."/>
        </authorList>
    </citation>
    <scope>NUCLEOTIDE SEQUENCE</scope>
</reference>
<dbReference type="FunFam" id="1.20.140.140:FF:000002">
    <property type="entry name" value="Uncharacterized protein, isoform B"/>
    <property type="match status" value="1"/>
</dbReference>
<sequence length="257" mass="28504">MVYLNRAILTPCASSTDKCLIPLPWKPYLDMSGSQNPETRAQMHDGIISWRQLHLSKAKLKASSRTSALLSGFAMVAMVEVQLSSEIPQGLLVAFAICTTLLVAVHMLALMISTCILPHVEAVGNMHNLKAVEESPHRKMHWYIETAWAFSTVLGIILFLLEIAVLSWVKFYDFSMSAAWASSILLVPIVVIFLLFAFHFYRKLVAHKYELSECGIRELENLQSQLEEGASTNGQMVGTASSVLLTGTKNQAYSNIV</sequence>
<gene>
    <name evidence="6" type="ORF">CTOB1V02_LOCUS10132</name>
</gene>
<keyword evidence="5" id="KW-0472">Membrane</keyword>
<dbReference type="Pfam" id="PF07856">
    <property type="entry name" value="Orai-1"/>
    <property type="match status" value="1"/>
</dbReference>